<dbReference type="InterPro" id="IPR020449">
    <property type="entry name" value="Tscrpt_reg_AraC-type_HTH"/>
</dbReference>
<reference evidence="5 6" key="1">
    <citation type="submission" date="2018-09" db="EMBL/GenBank/DDBJ databases">
        <title>Alcanivorax profundi sp. nov., isolated from 1000 m-depth seawater of the Mariana Trench.</title>
        <authorList>
            <person name="Liu J."/>
        </authorList>
    </citation>
    <scope>NUCLEOTIDE SEQUENCE [LARGE SCALE GENOMIC DNA]</scope>
    <source>
        <strain evidence="5 6">MTEO17</strain>
    </source>
</reference>
<dbReference type="InterPro" id="IPR009057">
    <property type="entry name" value="Homeodomain-like_sf"/>
</dbReference>
<dbReference type="SUPFAM" id="SSF46689">
    <property type="entry name" value="Homeodomain-like"/>
    <property type="match status" value="1"/>
</dbReference>
<dbReference type="GO" id="GO:0000976">
    <property type="term" value="F:transcription cis-regulatory region binding"/>
    <property type="evidence" value="ECO:0007669"/>
    <property type="project" value="TreeGrafter"/>
</dbReference>
<keyword evidence="6" id="KW-1185">Reference proteome</keyword>
<evidence type="ECO:0000259" key="4">
    <source>
        <dbReference type="PROSITE" id="PS01124"/>
    </source>
</evidence>
<sequence length="348" mass="39412">MTTSAELPFIPARYYARLAELMAARGLDAGAVIAVAKINEGVLADPDGRLTLPQVEALIAEVYRQAPDIPWAFELGRSLKLSSHGMLGYAMLSSPNLDYVLQLLARYFRIIMPTFRLQYRRTSEHEEVVLSATATLSAQNLLFHVETIAVAWHWEILSLLSGEMPAYDLYLSIAAPRHVERYQALKPARWHFGWPIQPGFRILYPKGLVGRELVMADPGALQLAERQCSEQARQTLREGRLVEWVTAMLTYSRDVITTREELADLLNISPRTLDRRLQDEGASFRELSRRIRFQRACDLLEAGQMSMVEIALELGYRDSANFTRAFRREAGITPSRWLAQHAVAALSR</sequence>
<gene>
    <name evidence="5" type="ORF">D4A39_00530</name>
</gene>
<dbReference type="InterPro" id="IPR018060">
    <property type="entry name" value="HTH_AraC"/>
</dbReference>
<evidence type="ECO:0000313" key="5">
    <source>
        <dbReference type="EMBL" id="RJG19387.1"/>
    </source>
</evidence>
<keyword evidence="1" id="KW-0805">Transcription regulation</keyword>
<dbReference type="Pfam" id="PF12625">
    <property type="entry name" value="Arabinose_bd"/>
    <property type="match status" value="1"/>
</dbReference>
<dbReference type="EMBL" id="QYYA01000001">
    <property type="protein sequence ID" value="RJG19387.1"/>
    <property type="molecule type" value="Genomic_DNA"/>
</dbReference>
<evidence type="ECO:0000256" key="1">
    <source>
        <dbReference type="ARBA" id="ARBA00023015"/>
    </source>
</evidence>
<evidence type="ECO:0000256" key="2">
    <source>
        <dbReference type="ARBA" id="ARBA00023125"/>
    </source>
</evidence>
<dbReference type="Gene3D" id="1.10.10.60">
    <property type="entry name" value="Homeodomain-like"/>
    <property type="match status" value="1"/>
</dbReference>
<dbReference type="InterPro" id="IPR032687">
    <property type="entry name" value="AraC-type_N"/>
</dbReference>
<accession>A0A418Y1J7</accession>
<comment type="caution">
    <text evidence="5">The sequence shown here is derived from an EMBL/GenBank/DDBJ whole genome shotgun (WGS) entry which is preliminary data.</text>
</comment>
<dbReference type="PANTHER" id="PTHR47894:SF1">
    <property type="entry name" value="HTH-TYPE TRANSCRIPTIONAL REGULATOR VQSM"/>
    <property type="match status" value="1"/>
</dbReference>
<evidence type="ECO:0000313" key="6">
    <source>
        <dbReference type="Proteomes" id="UP000283734"/>
    </source>
</evidence>
<dbReference type="PROSITE" id="PS01124">
    <property type="entry name" value="HTH_ARAC_FAMILY_2"/>
    <property type="match status" value="1"/>
</dbReference>
<dbReference type="GO" id="GO:0005829">
    <property type="term" value="C:cytosol"/>
    <property type="evidence" value="ECO:0007669"/>
    <property type="project" value="TreeGrafter"/>
</dbReference>
<dbReference type="PANTHER" id="PTHR47894">
    <property type="entry name" value="HTH-TYPE TRANSCRIPTIONAL REGULATOR GADX"/>
    <property type="match status" value="1"/>
</dbReference>
<protein>
    <submittedName>
        <fullName evidence="5">AraC family transcriptional regulator</fullName>
    </submittedName>
</protein>
<evidence type="ECO:0000256" key="3">
    <source>
        <dbReference type="ARBA" id="ARBA00023163"/>
    </source>
</evidence>
<dbReference type="OrthoDB" id="5722175at2"/>
<dbReference type="SMART" id="SM00342">
    <property type="entry name" value="HTH_ARAC"/>
    <property type="match status" value="1"/>
</dbReference>
<organism evidence="5 6">
    <name type="scientific">Alcanivorax profundi</name>
    <dbReference type="NCBI Taxonomy" id="2338368"/>
    <lineage>
        <taxon>Bacteria</taxon>
        <taxon>Pseudomonadati</taxon>
        <taxon>Pseudomonadota</taxon>
        <taxon>Gammaproteobacteria</taxon>
        <taxon>Oceanospirillales</taxon>
        <taxon>Alcanivoracaceae</taxon>
        <taxon>Alcanivorax</taxon>
    </lineage>
</organism>
<dbReference type="PRINTS" id="PR00032">
    <property type="entry name" value="HTHARAC"/>
</dbReference>
<name>A0A418Y1J7_9GAMM</name>
<keyword evidence="2" id="KW-0238">DNA-binding</keyword>
<dbReference type="GO" id="GO:0003700">
    <property type="term" value="F:DNA-binding transcription factor activity"/>
    <property type="evidence" value="ECO:0007669"/>
    <property type="project" value="InterPro"/>
</dbReference>
<dbReference type="RefSeq" id="WP_119917311.1">
    <property type="nucleotide sequence ID" value="NZ_QYYA01000001.1"/>
</dbReference>
<dbReference type="Proteomes" id="UP000283734">
    <property type="component" value="Unassembled WGS sequence"/>
</dbReference>
<proteinExistence type="predicted"/>
<dbReference type="AlphaFoldDB" id="A0A418Y1J7"/>
<feature type="domain" description="HTH araC/xylS-type" evidence="4">
    <location>
        <begin position="239"/>
        <end position="340"/>
    </location>
</feature>
<keyword evidence="3" id="KW-0804">Transcription</keyword>
<dbReference type="Pfam" id="PF12833">
    <property type="entry name" value="HTH_18"/>
    <property type="match status" value="1"/>
</dbReference>